<feature type="transmembrane region" description="Helical" evidence="2">
    <location>
        <begin position="9"/>
        <end position="27"/>
    </location>
</feature>
<dbReference type="EMBL" id="WWCW01000011">
    <property type="protein sequence ID" value="MYM86698.1"/>
    <property type="molecule type" value="Genomic_DNA"/>
</dbReference>
<organism evidence="3 4">
    <name type="scientific">Duganella vulcania</name>
    <dbReference type="NCBI Taxonomy" id="2692166"/>
    <lineage>
        <taxon>Bacteria</taxon>
        <taxon>Pseudomonadati</taxon>
        <taxon>Pseudomonadota</taxon>
        <taxon>Betaproteobacteria</taxon>
        <taxon>Burkholderiales</taxon>
        <taxon>Oxalobacteraceae</taxon>
        <taxon>Telluria group</taxon>
        <taxon>Duganella</taxon>
    </lineage>
</organism>
<keyword evidence="2" id="KW-0472">Membrane</keyword>
<proteinExistence type="predicted"/>
<feature type="compositionally biased region" description="Pro residues" evidence="1">
    <location>
        <begin position="61"/>
        <end position="82"/>
    </location>
</feature>
<evidence type="ECO:0000256" key="2">
    <source>
        <dbReference type="SAM" id="Phobius"/>
    </source>
</evidence>
<evidence type="ECO:0000313" key="4">
    <source>
        <dbReference type="Proteomes" id="UP000470302"/>
    </source>
</evidence>
<protein>
    <submittedName>
        <fullName evidence="3">Uncharacterized protein</fullName>
    </submittedName>
</protein>
<sequence length="222" mass="24120">MIRHRPRHLPGMLITGLLHVAIIYAFMQRQHPADAPRAPREAMQWLLPMTQPSTKSQPKPVVKPAPPPDAAAPKAIAPPKPADVPAAPATPQETPAAPAAPTSTPPDDPFAQTPTAPRPPSASDILNQARLDVRKIDKELRAAYPERAPLPPPDSKQARLERGINAAHEAVPPKWYQPAKIIELSTPDGENKTRTYKIVTALVTYCIIINADGKKSYTNCPK</sequence>
<dbReference type="AlphaFoldDB" id="A0A845G1Q4"/>
<evidence type="ECO:0000256" key="1">
    <source>
        <dbReference type="SAM" id="MobiDB-lite"/>
    </source>
</evidence>
<reference evidence="3 4" key="1">
    <citation type="submission" date="2020-01" db="EMBL/GenBank/DDBJ databases">
        <title>Novel species isolated from a subtropical stream in China.</title>
        <authorList>
            <person name="Lu H."/>
        </authorList>
    </citation>
    <scope>NUCLEOTIDE SEQUENCE [LARGE SCALE GENOMIC DNA]</scope>
    <source>
        <strain evidence="3 4">FT82W</strain>
    </source>
</reference>
<dbReference type="RefSeq" id="WP_161095912.1">
    <property type="nucleotide sequence ID" value="NZ_WWCW01000011.1"/>
</dbReference>
<keyword evidence="2" id="KW-0812">Transmembrane</keyword>
<accession>A0A845G1Q4</accession>
<feature type="region of interest" description="Disordered" evidence="1">
    <location>
        <begin position="51"/>
        <end position="128"/>
    </location>
</feature>
<comment type="caution">
    <text evidence="3">The sequence shown here is derived from an EMBL/GenBank/DDBJ whole genome shotgun (WGS) entry which is preliminary data.</text>
</comment>
<name>A0A845G1Q4_9BURK</name>
<gene>
    <name evidence="3" type="ORF">GTP91_05815</name>
</gene>
<evidence type="ECO:0000313" key="3">
    <source>
        <dbReference type="EMBL" id="MYM86698.1"/>
    </source>
</evidence>
<feature type="compositionally biased region" description="Low complexity" evidence="1">
    <location>
        <begin position="83"/>
        <end position="102"/>
    </location>
</feature>
<dbReference type="Proteomes" id="UP000470302">
    <property type="component" value="Unassembled WGS sequence"/>
</dbReference>
<keyword evidence="2" id="KW-1133">Transmembrane helix</keyword>